<dbReference type="InterPro" id="IPR006311">
    <property type="entry name" value="TAT_signal"/>
</dbReference>
<dbReference type="InterPro" id="IPR018946">
    <property type="entry name" value="PhoD-like_MPP"/>
</dbReference>
<dbReference type="InterPro" id="IPR052900">
    <property type="entry name" value="Phospholipid_Metab_Enz"/>
</dbReference>
<keyword evidence="4" id="KW-1185">Reference proteome</keyword>
<dbReference type="Pfam" id="PF16655">
    <property type="entry name" value="PhoD_N"/>
    <property type="match status" value="1"/>
</dbReference>
<dbReference type="Gene3D" id="2.60.40.380">
    <property type="entry name" value="Purple acid phosphatase-like, N-terminal"/>
    <property type="match status" value="1"/>
</dbReference>
<name>A0ABY1QBG8_9BURK</name>
<accession>A0ABY1QBG8</accession>
<dbReference type="RefSeq" id="WP_283443221.1">
    <property type="nucleotide sequence ID" value="NZ_FXUL01000012.1"/>
</dbReference>
<dbReference type="PANTHER" id="PTHR43606">
    <property type="entry name" value="PHOSPHATASE, PUTATIVE (AFU_ORTHOLOGUE AFUA_6G08710)-RELATED"/>
    <property type="match status" value="1"/>
</dbReference>
<dbReference type="NCBIfam" id="TIGR01409">
    <property type="entry name" value="TAT_signal_seq"/>
    <property type="match status" value="1"/>
</dbReference>
<dbReference type="Pfam" id="PF09423">
    <property type="entry name" value="PhoD"/>
    <property type="match status" value="1"/>
</dbReference>
<dbReference type="PROSITE" id="PS51318">
    <property type="entry name" value="TAT"/>
    <property type="match status" value="1"/>
</dbReference>
<organism evidence="3 4">
    <name type="scientific">Noviherbaspirillum suwonense</name>
    <dbReference type="NCBI Taxonomy" id="1224511"/>
    <lineage>
        <taxon>Bacteria</taxon>
        <taxon>Pseudomonadati</taxon>
        <taxon>Pseudomonadota</taxon>
        <taxon>Betaproteobacteria</taxon>
        <taxon>Burkholderiales</taxon>
        <taxon>Oxalobacteraceae</taxon>
        <taxon>Noviherbaspirillum</taxon>
    </lineage>
</organism>
<dbReference type="InterPro" id="IPR019546">
    <property type="entry name" value="TAT_signal_bac_arc"/>
</dbReference>
<dbReference type="InterPro" id="IPR038607">
    <property type="entry name" value="PhoD-like_sf"/>
</dbReference>
<comment type="caution">
    <text evidence="3">The sequence shown here is derived from an EMBL/GenBank/DDBJ whole genome shotgun (WGS) entry which is preliminary data.</text>
</comment>
<gene>
    <name evidence="3" type="ORF">SAMN06295970_11219</name>
</gene>
<dbReference type="Proteomes" id="UP001158049">
    <property type="component" value="Unassembled WGS sequence"/>
</dbReference>
<dbReference type="PANTHER" id="PTHR43606:SF1">
    <property type="entry name" value="PHOD-LIKE PHOSPHATASE METALLOPHOSPHATASE DOMAIN-CONTAINING PROTEIN"/>
    <property type="match status" value="1"/>
</dbReference>
<sequence>MTSSLSRRKFLTGAGALAGGTILTSSLPNVAHAGWKGHAPMIGPSEGERPALPSGIQFGDVADGRAIVWGRSDRNARMIVEYDTTDRFHHPLRIEGPYATAETDYTTRIDLVDLPPGQTIFTRVHYVDPHDRRIRSEVHSGQFQTAPHAHRKRPVRFHWSGDNAGQGWGINTEFGGMKIYEAMRRRNPDFFIHSGDTIYADGPILAEVRAENGRIWKNIVTPEVSKVAETLREYRGRQSYNMMDANFQKFAAEVPQIWQWDDHEVTNNYSASKDLSADARYSVKDVNVLAARGQRAFLEYAPMRFYSQAEPRRIYRKIPYGPLLDVFVLDMRSYRGPNSANRQTSESDATAFLGGAQIDWLISELLNSSATWKVIAADMPVGLYVGDGKDAQGNDKWEAVANGDDGPATGRELEIARLLKSIRTVKNVVWVTADVHYCAAHYYDPAQATFNDFSGFWEFVAGPMNAGSFGPNKLDRTFGPTAVFQKGPDAQGASPFAGFQFFGEVDIDPHSRTLSVELINLDGVSQFRKTLHPEAG</sequence>
<evidence type="ECO:0000313" key="3">
    <source>
        <dbReference type="EMBL" id="SMP66593.1"/>
    </source>
</evidence>
<feature type="domain" description="PhoD-like phosphatase metallophosphatase" evidence="1">
    <location>
        <begin position="164"/>
        <end position="517"/>
    </location>
</feature>
<dbReference type="InterPro" id="IPR029052">
    <property type="entry name" value="Metallo-depent_PP-like"/>
</dbReference>
<dbReference type="Gene3D" id="3.60.21.70">
    <property type="entry name" value="PhoD-like phosphatase"/>
    <property type="match status" value="1"/>
</dbReference>
<evidence type="ECO:0000259" key="2">
    <source>
        <dbReference type="Pfam" id="PF16655"/>
    </source>
</evidence>
<feature type="domain" description="Phospholipase D N-terminal" evidence="2">
    <location>
        <begin position="55"/>
        <end position="144"/>
    </location>
</feature>
<proteinExistence type="predicted"/>
<evidence type="ECO:0000313" key="4">
    <source>
        <dbReference type="Proteomes" id="UP001158049"/>
    </source>
</evidence>
<protein>
    <submittedName>
        <fullName evidence="3">Alkaline phosphatase D</fullName>
    </submittedName>
</protein>
<dbReference type="SUPFAM" id="SSF56300">
    <property type="entry name" value="Metallo-dependent phosphatases"/>
    <property type="match status" value="1"/>
</dbReference>
<evidence type="ECO:0000259" key="1">
    <source>
        <dbReference type="Pfam" id="PF09423"/>
    </source>
</evidence>
<dbReference type="EMBL" id="FXUL01000012">
    <property type="protein sequence ID" value="SMP66593.1"/>
    <property type="molecule type" value="Genomic_DNA"/>
</dbReference>
<dbReference type="InterPro" id="IPR032093">
    <property type="entry name" value="PhoD_N"/>
</dbReference>
<reference evidence="3 4" key="1">
    <citation type="submission" date="2017-05" db="EMBL/GenBank/DDBJ databases">
        <authorList>
            <person name="Varghese N."/>
            <person name="Submissions S."/>
        </authorList>
    </citation>
    <scope>NUCLEOTIDE SEQUENCE [LARGE SCALE GENOMIC DNA]</scope>
    <source>
        <strain evidence="3 4">DSM 26001</strain>
    </source>
</reference>